<dbReference type="EMBL" id="ASHM01004596">
    <property type="protein sequence ID" value="PNY11523.1"/>
    <property type="molecule type" value="Genomic_DNA"/>
</dbReference>
<proteinExistence type="predicted"/>
<accession>A0A2K3P8C2</accession>
<comment type="caution">
    <text evidence="1">The sequence shown here is derived from an EMBL/GenBank/DDBJ whole genome shotgun (WGS) entry which is preliminary data.</text>
</comment>
<dbReference type="AlphaFoldDB" id="A0A2K3P8C2"/>
<sequence length="37" mass="4259">MEQVLWCGEDSDDDDGSAAMMNLDGKAIYRNEEEEYE</sequence>
<gene>
    <name evidence="1" type="ORF">L195_g008131</name>
</gene>
<organism evidence="1 2">
    <name type="scientific">Trifolium pratense</name>
    <name type="common">Red clover</name>
    <dbReference type="NCBI Taxonomy" id="57577"/>
    <lineage>
        <taxon>Eukaryota</taxon>
        <taxon>Viridiplantae</taxon>
        <taxon>Streptophyta</taxon>
        <taxon>Embryophyta</taxon>
        <taxon>Tracheophyta</taxon>
        <taxon>Spermatophyta</taxon>
        <taxon>Magnoliopsida</taxon>
        <taxon>eudicotyledons</taxon>
        <taxon>Gunneridae</taxon>
        <taxon>Pentapetalae</taxon>
        <taxon>rosids</taxon>
        <taxon>fabids</taxon>
        <taxon>Fabales</taxon>
        <taxon>Fabaceae</taxon>
        <taxon>Papilionoideae</taxon>
        <taxon>50 kb inversion clade</taxon>
        <taxon>NPAAA clade</taxon>
        <taxon>Hologalegina</taxon>
        <taxon>IRL clade</taxon>
        <taxon>Trifolieae</taxon>
        <taxon>Trifolium</taxon>
    </lineage>
</organism>
<reference evidence="1 2" key="2">
    <citation type="journal article" date="2017" name="Front. Plant Sci.">
        <title>Gene Classification and Mining of Molecular Markers Useful in Red Clover (Trifolium pratense) Breeding.</title>
        <authorList>
            <person name="Istvanek J."/>
            <person name="Dluhosova J."/>
            <person name="Dluhos P."/>
            <person name="Patkova L."/>
            <person name="Nedelnik J."/>
            <person name="Repkova J."/>
        </authorList>
    </citation>
    <scope>NUCLEOTIDE SEQUENCE [LARGE SCALE GENOMIC DNA]</scope>
    <source>
        <strain evidence="2">cv. Tatra</strain>
        <tissue evidence="1">Young leaves</tissue>
    </source>
</reference>
<evidence type="ECO:0000313" key="2">
    <source>
        <dbReference type="Proteomes" id="UP000236291"/>
    </source>
</evidence>
<dbReference type="Proteomes" id="UP000236291">
    <property type="component" value="Unassembled WGS sequence"/>
</dbReference>
<evidence type="ECO:0000313" key="1">
    <source>
        <dbReference type="EMBL" id="PNY11523.1"/>
    </source>
</evidence>
<protein>
    <submittedName>
        <fullName evidence="1">Uncharacterized protein</fullName>
    </submittedName>
</protein>
<reference evidence="1 2" key="1">
    <citation type="journal article" date="2014" name="Am. J. Bot.">
        <title>Genome assembly and annotation for red clover (Trifolium pratense; Fabaceae).</title>
        <authorList>
            <person name="Istvanek J."/>
            <person name="Jaros M."/>
            <person name="Krenek A."/>
            <person name="Repkova J."/>
        </authorList>
    </citation>
    <scope>NUCLEOTIDE SEQUENCE [LARGE SCALE GENOMIC DNA]</scope>
    <source>
        <strain evidence="2">cv. Tatra</strain>
        <tissue evidence="1">Young leaves</tissue>
    </source>
</reference>
<name>A0A2K3P8C2_TRIPR</name>